<sequence length="84" mass="9924">MYILFFRVDSLTVTLLFVQDLVYILLETFDKIKSIFFSHLEFPFCAYRHIPVEKNLKKKTGNLVHQSNHFISIPSVRHPPIMSL</sequence>
<proteinExistence type="predicted"/>
<name>A0A1R0H3X5_9FUNG</name>
<evidence type="ECO:0000313" key="2">
    <source>
        <dbReference type="Proteomes" id="UP000187455"/>
    </source>
</evidence>
<evidence type="ECO:0000313" key="1">
    <source>
        <dbReference type="EMBL" id="OLY83892.1"/>
    </source>
</evidence>
<dbReference type="Proteomes" id="UP000187455">
    <property type="component" value="Unassembled WGS sequence"/>
</dbReference>
<organism evidence="1 2">
    <name type="scientific">Smittium mucronatum</name>
    <dbReference type="NCBI Taxonomy" id="133383"/>
    <lineage>
        <taxon>Eukaryota</taxon>
        <taxon>Fungi</taxon>
        <taxon>Fungi incertae sedis</taxon>
        <taxon>Zoopagomycota</taxon>
        <taxon>Kickxellomycotina</taxon>
        <taxon>Harpellomycetes</taxon>
        <taxon>Harpellales</taxon>
        <taxon>Legeriomycetaceae</taxon>
        <taxon>Smittium</taxon>
    </lineage>
</organism>
<gene>
    <name evidence="1" type="ORF">AYI68_g1955</name>
</gene>
<reference evidence="1 2" key="1">
    <citation type="journal article" date="2016" name="Mol. Biol. Evol.">
        <title>Genome-Wide Survey of Gut Fungi (Harpellales) Reveals the First Horizontally Transferred Ubiquitin Gene from a Mosquito Host.</title>
        <authorList>
            <person name="Wang Y."/>
            <person name="White M.M."/>
            <person name="Kvist S."/>
            <person name="Moncalvo J.M."/>
        </authorList>
    </citation>
    <scope>NUCLEOTIDE SEQUENCE [LARGE SCALE GENOMIC DNA]</scope>
    <source>
        <strain evidence="1 2">ALG-7-W6</strain>
    </source>
</reference>
<accession>A0A1R0H3X5</accession>
<protein>
    <submittedName>
        <fullName evidence="1">Uncharacterized protein</fullName>
    </submittedName>
</protein>
<dbReference type="AlphaFoldDB" id="A0A1R0H3X5"/>
<dbReference type="EMBL" id="LSSL01000710">
    <property type="protein sequence ID" value="OLY83892.1"/>
    <property type="molecule type" value="Genomic_DNA"/>
</dbReference>
<keyword evidence="2" id="KW-1185">Reference proteome</keyword>
<comment type="caution">
    <text evidence="1">The sequence shown here is derived from an EMBL/GenBank/DDBJ whole genome shotgun (WGS) entry which is preliminary data.</text>
</comment>